<accession>A0A4R3KT40</accession>
<dbReference type="CDD" id="cd24032">
    <property type="entry name" value="ASKHA_NBD_TsaB"/>
    <property type="match status" value="1"/>
</dbReference>
<dbReference type="InterPro" id="IPR043129">
    <property type="entry name" value="ATPase_NBD"/>
</dbReference>
<dbReference type="Gene3D" id="3.30.420.40">
    <property type="match status" value="2"/>
</dbReference>
<dbReference type="AlphaFoldDB" id="A0A4R3KT40"/>
<dbReference type="Proteomes" id="UP000295807">
    <property type="component" value="Unassembled WGS sequence"/>
</dbReference>
<feature type="compositionally biased region" description="Low complexity" evidence="1">
    <location>
        <begin position="145"/>
        <end position="158"/>
    </location>
</feature>
<reference evidence="3 4" key="1">
    <citation type="submission" date="2019-03" db="EMBL/GenBank/DDBJ databases">
        <title>Genomic Encyclopedia of Type Strains, Phase IV (KMG-IV): sequencing the most valuable type-strain genomes for metagenomic binning, comparative biology and taxonomic classification.</title>
        <authorList>
            <person name="Goeker M."/>
        </authorList>
    </citation>
    <scope>NUCLEOTIDE SEQUENCE [LARGE SCALE GENOMIC DNA]</scope>
    <source>
        <strain evidence="3 4">DSM 21100</strain>
    </source>
</reference>
<dbReference type="NCBIfam" id="TIGR03725">
    <property type="entry name" value="T6A_YeaZ"/>
    <property type="match status" value="1"/>
</dbReference>
<evidence type="ECO:0000256" key="1">
    <source>
        <dbReference type="SAM" id="MobiDB-lite"/>
    </source>
</evidence>
<dbReference type="PANTHER" id="PTHR11735:SF11">
    <property type="entry name" value="TRNA THREONYLCARBAMOYLADENOSINE BIOSYNTHESIS PROTEIN TSAB"/>
    <property type="match status" value="1"/>
</dbReference>
<dbReference type="Pfam" id="PF00814">
    <property type="entry name" value="TsaD"/>
    <property type="match status" value="1"/>
</dbReference>
<name>A0A4R3KT40_9SPHI</name>
<keyword evidence="4" id="KW-1185">Reference proteome</keyword>
<dbReference type="GO" id="GO:0005829">
    <property type="term" value="C:cytosol"/>
    <property type="evidence" value="ECO:0007669"/>
    <property type="project" value="TreeGrafter"/>
</dbReference>
<evidence type="ECO:0000313" key="3">
    <source>
        <dbReference type="EMBL" id="TCS88304.1"/>
    </source>
</evidence>
<dbReference type="InterPro" id="IPR000905">
    <property type="entry name" value="Gcp-like_dom"/>
</dbReference>
<dbReference type="SUPFAM" id="SSF53067">
    <property type="entry name" value="Actin-like ATPase domain"/>
    <property type="match status" value="1"/>
</dbReference>
<protein>
    <submittedName>
        <fullName evidence="3">tRNA threonylcarbamoyl adenosine modification protein YeaZ</fullName>
    </submittedName>
</protein>
<dbReference type="PANTHER" id="PTHR11735">
    <property type="entry name" value="TRNA N6-ADENOSINE THREONYLCARBAMOYLTRANSFERASE"/>
    <property type="match status" value="1"/>
</dbReference>
<dbReference type="EMBL" id="SMAD01000003">
    <property type="protein sequence ID" value="TCS88304.1"/>
    <property type="molecule type" value="Genomic_DNA"/>
</dbReference>
<evidence type="ECO:0000259" key="2">
    <source>
        <dbReference type="Pfam" id="PF00814"/>
    </source>
</evidence>
<organism evidence="3 4">
    <name type="scientific">Anseongella ginsenosidimutans</name>
    <dbReference type="NCBI Taxonomy" id="496056"/>
    <lineage>
        <taxon>Bacteria</taxon>
        <taxon>Pseudomonadati</taxon>
        <taxon>Bacteroidota</taxon>
        <taxon>Sphingobacteriia</taxon>
        <taxon>Sphingobacteriales</taxon>
        <taxon>Sphingobacteriaceae</taxon>
        <taxon>Anseongella</taxon>
    </lineage>
</organism>
<dbReference type="RefSeq" id="WP_158640642.1">
    <property type="nucleotide sequence ID" value="NZ_CP042432.1"/>
</dbReference>
<gene>
    <name evidence="3" type="ORF">EDD80_103167</name>
</gene>
<evidence type="ECO:0000313" key="4">
    <source>
        <dbReference type="Proteomes" id="UP000295807"/>
    </source>
</evidence>
<sequence>MALILHLETATPTCSVALSEGGVLLSLKEKTAQNIHASVITLFIETVMQEAGRQLAELDAVSVSKGPGSYTGLRIGVSAAKGLCYALDKPLLAVNTLEAMASGLLNEQKAPANSLLCPMLDARRMEVFMAIYRATRGGTGRSFVRESGGSAESGGSTESGRETDRSRGTESGRVADSNPLTGKANTGYNTHIDLQETEGPRAQIMEEDSLDPWLEGNGKKLLLFGTGAEKCRELYKNRQEIEIIPDFRQSAANLLLPAERKFGKQQFEDVAYFEPFYLKDFISTSSLREAKK</sequence>
<feature type="region of interest" description="Disordered" evidence="1">
    <location>
        <begin position="142"/>
        <end position="189"/>
    </location>
</feature>
<comment type="caution">
    <text evidence="3">The sequence shown here is derived from an EMBL/GenBank/DDBJ whole genome shotgun (WGS) entry which is preliminary data.</text>
</comment>
<feature type="compositionally biased region" description="Basic and acidic residues" evidence="1">
    <location>
        <begin position="159"/>
        <end position="170"/>
    </location>
</feature>
<dbReference type="InterPro" id="IPR022496">
    <property type="entry name" value="T6A_TsaB"/>
</dbReference>
<proteinExistence type="predicted"/>
<feature type="compositionally biased region" description="Polar residues" evidence="1">
    <location>
        <begin position="178"/>
        <end position="189"/>
    </location>
</feature>
<dbReference type="GO" id="GO:0002949">
    <property type="term" value="P:tRNA threonylcarbamoyladenosine modification"/>
    <property type="evidence" value="ECO:0007669"/>
    <property type="project" value="InterPro"/>
</dbReference>
<feature type="domain" description="Gcp-like" evidence="2">
    <location>
        <begin position="31"/>
        <end position="133"/>
    </location>
</feature>